<dbReference type="KEGG" id="olu:OSTLU_26591"/>
<dbReference type="Proteomes" id="UP000001568">
    <property type="component" value="Chromosome 11"/>
</dbReference>
<dbReference type="HOGENOM" id="CLU_142482_0_0_1"/>
<protein>
    <submittedName>
        <fullName evidence="1">Uncharacterized protein</fullName>
    </submittedName>
</protein>
<organism evidence="1 2">
    <name type="scientific">Ostreococcus lucimarinus (strain CCE9901)</name>
    <dbReference type="NCBI Taxonomy" id="436017"/>
    <lineage>
        <taxon>Eukaryota</taxon>
        <taxon>Viridiplantae</taxon>
        <taxon>Chlorophyta</taxon>
        <taxon>Mamiellophyceae</taxon>
        <taxon>Mamiellales</taxon>
        <taxon>Bathycoccaceae</taxon>
        <taxon>Ostreococcus</taxon>
    </lineage>
</organism>
<proteinExistence type="predicted"/>
<dbReference type="OMA" id="DEGWAPR"/>
<reference evidence="1 2" key="1">
    <citation type="journal article" date="2007" name="Proc. Natl. Acad. Sci. U.S.A.">
        <title>The tiny eukaryote Ostreococcus provides genomic insights into the paradox of plankton speciation.</title>
        <authorList>
            <person name="Palenik B."/>
            <person name="Grimwood J."/>
            <person name="Aerts A."/>
            <person name="Rouze P."/>
            <person name="Salamov A."/>
            <person name="Putnam N."/>
            <person name="Dupont C."/>
            <person name="Jorgensen R."/>
            <person name="Derelle E."/>
            <person name="Rombauts S."/>
            <person name="Zhou K."/>
            <person name="Otillar R."/>
            <person name="Merchant S.S."/>
            <person name="Podell S."/>
            <person name="Gaasterland T."/>
            <person name="Napoli C."/>
            <person name="Gendler K."/>
            <person name="Manuell A."/>
            <person name="Tai V."/>
            <person name="Vallon O."/>
            <person name="Piganeau G."/>
            <person name="Jancek S."/>
            <person name="Heijde M."/>
            <person name="Jabbari K."/>
            <person name="Bowler C."/>
            <person name="Lohr M."/>
            <person name="Robbens S."/>
            <person name="Werner G."/>
            <person name="Dubchak I."/>
            <person name="Pazour G.J."/>
            <person name="Ren Q."/>
            <person name="Paulsen I."/>
            <person name="Delwiche C."/>
            <person name="Schmutz J."/>
            <person name="Rokhsar D."/>
            <person name="Van de Peer Y."/>
            <person name="Moreau H."/>
            <person name="Grigoriev I.V."/>
        </authorList>
    </citation>
    <scope>NUCLEOTIDE SEQUENCE [LARGE SCALE GENOMIC DNA]</scope>
    <source>
        <strain evidence="1 2">CCE9901</strain>
    </source>
</reference>
<evidence type="ECO:0000313" key="2">
    <source>
        <dbReference type="Proteomes" id="UP000001568"/>
    </source>
</evidence>
<dbReference type="EMBL" id="CP000591">
    <property type="protein sequence ID" value="ABO98650.1"/>
    <property type="molecule type" value="Genomic_DNA"/>
</dbReference>
<name>A4S503_OSTLU</name>
<keyword evidence="2" id="KW-1185">Reference proteome</keyword>
<dbReference type="AlphaFoldDB" id="A4S503"/>
<dbReference type="eggNOG" id="ENOG502T2JY">
    <property type="taxonomic scope" value="Eukaryota"/>
</dbReference>
<dbReference type="OrthoDB" id="513668at2759"/>
<dbReference type="RefSeq" id="XP_001420357.1">
    <property type="nucleotide sequence ID" value="XM_001420320.1"/>
</dbReference>
<gene>
    <name evidence="1" type="ORF">OSTLU_26591</name>
</gene>
<sequence length="121" mass="13709">MPMRAIADAIGDAFGPALDAIAEERRRRGEARRDGGETEDETEAGLYVPDIPAFLCATRLARDSPMVRSVLVVDERAPRTKPRLSWYDVDDEGWAPRGWWEDGVKADFAYYFGERRESSTR</sequence>
<evidence type="ECO:0000313" key="1">
    <source>
        <dbReference type="EMBL" id="ABO98650.1"/>
    </source>
</evidence>
<dbReference type="GeneID" id="5004413"/>
<dbReference type="Gramene" id="ABO98650">
    <property type="protein sequence ID" value="ABO98650"/>
    <property type="gene ID" value="OSTLU_26591"/>
</dbReference>
<accession>A4S503</accession>